<evidence type="ECO:0000313" key="1">
    <source>
        <dbReference type="EMBL" id="MCD9560731.1"/>
    </source>
</evidence>
<accession>A0ABS8UP92</accession>
<organism evidence="1 2">
    <name type="scientific">Datura stramonium</name>
    <name type="common">Jimsonweed</name>
    <name type="synonym">Common thornapple</name>
    <dbReference type="NCBI Taxonomy" id="4076"/>
    <lineage>
        <taxon>Eukaryota</taxon>
        <taxon>Viridiplantae</taxon>
        <taxon>Streptophyta</taxon>
        <taxon>Embryophyta</taxon>
        <taxon>Tracheophyta</taxon>
        <taxon>Spermatophyta</taxon>
        <taxon>Magnoliopsida</taxon>
        <taxon>eudicotyledons</taxon>
        <taxon>Gunneridae</taxon>
        <taxon>Pentapetalae</taxon>
        <taxon>asterids</taxon>
        <taxon>lamiids</taxon>
        <taxon>Solanales</taxon>
        <taxon>Solanaceae</taxon>
        <taxon>Solanoideae</taxon>
        <taxon>Datureae</taxon>
        <taxon>Datura</taxon>
    </lineage>
</organism>
<proteinExistence type="predicted"/>
<keyword evidence="2" id="KW-1185">Reference proteome</keyword>
<evidence type="ECO:0000313" key="2">
    <source>
        <dbReference type="Proteomes" id="UP000823775"/>
    </source>
</evidence>
<reference evidence="1 2" key="1">
    <citation type="journal article" date="2021" name="BMC Genomics">
        <title>Datura genome reveals duplications of psychoactive alkaloid biosynthetic genes and high mutation rate following tissue culture.</title>
        <authorList>
            <person name="Rajewski A."/>
            <person name="Carter-House D."/>
            <person name="Stajich J."/>
            <person name="Litt A."/>
        </authorList>
    </citation>
    <scope>NUCLEOTIDE SEQUENCE [LARGE SCALE GENOMIC DNA]</scope>
    <source>
        <strain evidence="1">AR-01</strain>
    </source>
</reference>
<dbReference type="Proteomes" id="UP000823775">
    <property type="component" value="Unassembled WGS sequence"/>
</dbReference>
<dbReference type="EMBL" id="JACEIK010002370">
    <property type="protein sequence ID" value="MCD9560731.1"/>
    <property type="molecule type" value="Genomic_DNA"/>
</dbReference>
<sequence>RRLDEGTCECMIELIEGRAVTDWSKDTLFRGTSHWLTRRKSLKLLGEESMVMMRGHNGSSSL</sequence>
<protein>
    <submittedName>
        <fullName evidence="1">Uncharacterized protein</fullName>
    </submittedName>
</protein>
<gene>
    <name evidence="1" type="ORF">HAX54_019519</name>
</gene>
<comment type="caution">
    <text evidence="1">The sequence shown here is derived from an EMBL/GenBank/DDBJ whole genome shotgun (WGS) entry which is preliminary data.</text>
</comment>
<name>A0ABS8UP92_DATST</name>
<feature type="non-terminal residue" evidence="1">
    <location>
        <position position="1"/>
    </location>
</feature>
<feature type="non-terminal residue" evidence="1">
    <location>
        <position position="62"/>
    </location>
</feature>